<dbReference type="EMBL" id="CM037151">
    <property type="protein sequence ID" value="KAH7842738.1"/>
    <property type="molecule type" value="Genomic_DNA"/>
</dbReference>
<comment type="caution">
    <text evidence="1">The sequence shown here is derived from an EMBL/GenBank/DDBJ whole genome shotgun (WGS) entry which is preliminary data.</text>
</comment>
<gene>
    <name evidence="1" type="ORF">Vadar_008596</name>
</gene>
<accession>A0ACB7XP93</accession>
<protein>
    <submittedName>
        <fullName evidence="1">Uncharacterized protein</fullName>
    </submittedName>
</protein>
<reference evidence="1 2" key="1">
    <citation type="journal article" date="2021" name="Hortic Res">
        <title>High-quality reference genome and annotation aids understanding of berry development for evergreen blueberry (Vaccinium darrowii).</title>
        <authorList>
            <person name="Yu J."/>
            <person name="Hulse-Kemp A.M."/>
            <person name="Babiker E."/>
            <person name="Staton M."/>
        </authorList>
    </citation>
    <scope>NUCLEOTIDE SEQUENCE [LARGE SCALE GENOMIC DNA]</scope>
    <source>
        <strain evidence="2">cv. NJ 8807/NJ 8810</strain>
        <tissue evidence="1">Young leaf</tissue>
    </source>
</reference>
<sequence length="227" mass="24814">MESLFNGGELSWILSWLDGAVKWSPDLLDTSNRFVWISCYGVPIHGWCCATFRIIAQRWGEIVSIEEATAQGLSFAVGKVLISTNVWDRNNEEVHLVIEGNVYVVKVVEEQLGVQGHCSCCGIKPSKSDELSNSMDDSVEDSNSNRGEGPKVDPIVSPHAEESLPPVTLSAAAVVSSVNSKDCNPDEFNANNKLVTENSAKLARNPRIGLTFIDLGTITIEKESYSR</sequence>
<dbReference type="Proteomes" id="UP000828048">
    <property type="component" value="Chromosome 1"/>
</dbReference>
<name>A0ACB7XP93_9ERIC</name>
<proteinExistence type="predicted"/>
<organism evidence="1 2">
    <name type="scientific">Vaccinium darrowii</name>
    <dbReference type="NCBI Taxonomy" id="229202"/>
    <lineage>
        <taxon>Eukaryota</taxon>
        <taxon>Viridiplantae</taxon>
        <taxon>Streptophyta</taxon>
        <taxon>Embryophyta</taxon>
        <taxon>Tracheophyta</taxon>
        <taxon>Spermatophyta</taxon>
        <taxon>Magnoliopsida</taxon>
        <taxon>eudicotyledons</taxon>
        <taxon>Gunneridae</taxon>
        <taxon>Pentapetalae</taxon>
        <taxon>asterids</taxon>
        <taxon>Ericales</taxon>
        <taxon>Ericaceae</taxon>
        <taxon>Vaccinioideae</taxon>
        <taxon>Vaccinieae</taxon>
        <taxon>Vaccinium</taxon>
    </lineage>
</organism>
<evidence type="ECO:0000313" key="1">
    <source>
        <dbReference type="EMBL" id="KAH7842738.1"/>
    </source>
</evidence>
<evidence type="ECO:0000313" key="2">
    <source>
        <dbReference type="Proteomes" id="UP000828048"/>
    </source>
</evidence>
<keyword evidence="2" id="KW-1185">Reference proteome</keyword>